<dbReference type="OrthoDB" id="5873920at2"/>
<gene>
    <name evidence="1" type="ORF">CD32_22185</name>
</gene>
<reference evidence="1 2" key="1">
    <citation type="submission" date="2014-02" db="EMBL/GenBank/DDBJ databases">
        <title>Draft genome sequence of Lysinibacillus odysseyi NBRC 100172.</title>
        <authorList>
            <person name="Zhang F."/>
            <person name="Wang G."/>
            <person name="Zhang L."/>
        </authorList>
    </citation>
    <scope>NUCLEOTIDE SEQUENCE [LARGE SCALE GENOMIC DNA]</scope>
    <source>
        <strain evidence="1 2">NBRC 100172</strain>
    </source>
</reference>
<dbReference type="RefSeq" id="WP_036159129.1">
    <property type="nucleotide sequence ID" value="NZ_AVCX01000001.1"/>
</dbReference>
<dbReference type="AlphaFoldDB" id="A0A0A3IEU3"/>
<sequence length="123" mass="13881">MTEQVFQEARAFTARARKLGQSLIGRTATSEEIDLLHMNFGFRLPDWYRHLIAEVPLIHTEVGWQADEPGENTNGIACMEIYEPRDMIYESFKAYPGIQILRYGYVCIGGDPTGSGGPLFCSF</sequence>
<comment type="caution">
    <text evidence="1">The sequence shown here is derived from an EMBL/GenBank/DDBJ whole genome shotgun (WGS) entry which is preliminary data.</text>
</comment>
<dbReference type="Proteomes" id="UP000030437">
    <property type="component" value="Unassembled WGS sequence"/>
</dbReference>
<keyword evidence="2" id="KW-1185">Reference proteome</keyword>
<organism evidence="1 2">
    <name type="scientific">Lysinibacillus odysseyi 34hs-1 = NBRC 100172</name>
    <dbReference type="NCBI Taxonomy" id="1220589"/>
    <lineage>
        <taxon>Bacteria</taxon>
        <taxon>Bacillati</taxon>
        <taxon>Bacillota</taxon>
        <taxon>Bacilli</taxon>
        <taxon>Bacillales</taxon>
        <taxon>Bacillaceae</taxon>
        <taxon>Lysinibacillus</taxon>
    </lineage>
</organism>
<dbReference type="EMBL" id="JPVP01000060">
    <property type="protein sequence ID" value="KGR82005.1"/>
    <property type="molecule type" value="Genomic_DNA"/>
</dbReference>
<proteinExistence type="predicted"/>
<name>A0A0A3IEU3_9BACI</name>
<evidence type="ECO:0008006" key="3">
    <source>
        <dbReference type="Google" id="ProtNLM"/>
    </source>
</evidence>
<evidence type="ECO:0000313" key="1">
    <source>
        <dbReference type="EMBL" id="KGR82005.1"/>
    </source>
</evidence>
<evidence type="ECO:0000313" key="2">
    <source>
        <dbReference type="Proteomes" id="UP000030437"/>
    </source>
</evidence>
<accession>A0A0A3IEU3</accession>
<dbReference type="STRING" id="1220589.CD32_22185"/>
<protein>
    <recommendedName>
        <fullName evidence="3">Knr4/Smi1-like domain-containing protein</fullName>
    </recommendedName>
</protein>